<proteinExistence type="predicted"/>
<keyword evidence="2" id="KW-0812">Transmembrane</keyword>
<keyword evidence="2" id="KW-0472">Membrane</keyword>
<dbReference type="OrthoDB" id="5189092at2"/>
<dbReference type="Proteomes" id="UP000189004">
    <property type="component" value="Unassembled WGS sequence"/>
</dbReference>
<keyword evidence="4" id="KW-1185">Reference proteome</keyword>
<gene>
    <name evidence="3" type="ORF">NOSIN_24590</name>
</gene>
<name>A0A1V3C7E1_9ACTN</name>
<evidence type="ECO:0000256" key="1">
    <source>
        <dbReference type="SAM" id="MobiDB-lite"/>
    </source>
</evidence>
<dbReference type="EMBL" id="MCOK01000001">
    <property type="protein sequence ID" value="OOC56613.1"/>
    <property type="molecule type" value="Genomic_DNA"/>
</dbReference>
<reference evidence="4" key="1">
    <citation type="submission" date="2016-08" db="EMBL/GenBank/DDBJ databases">
        <authorList>
            <person name="Tokovenko B."/>
            <person name="Kalinowski J."/>
        </authorList>
    </citation>
    <scope>NUCLEOTIDE SEQUENCE [LARGE SCALE GENOMIC DNA]</scope>
    <source>
        <strain evidence="4">UTMC102</strain>
    </source>
</reference>
<evidence type="ECO:0000313" key="4">
    <source>
        <dbReference type="Proteomes" id="UP000189004"/>
    </source>
</evidence>
<comment type="caution">
    <text evidence="3">The sequence shown here is derived from an EMBL/GenBank/DDBJ whole genome shotgun (WGS) entry which is preliminary data.</text>
</comment>
<dbReference type="STRING" id="501010.NOSIN_24590"/>
<accession>A0A1V3C7E1</accession>
<feature type="compositionally biased region" description="Gly residues" evidence="1">
    <location>
        <begin position="90"/>
        <end position="103"/>
    </location>
</feature>
<dbReference type="AlphaFoldDB" id="A0A1V3C7E1"/>
<evidence type="ECO:0000313" key="3">
    <source>
        <dbReference type="EMBL" id="OOC56613.1"/>
    </source>
</evidence>
<evidence type="ECO:0000256" key="2">
    <source>
        <dbReference type="SAM" id="Phobius"/>
    </source>
</evidence>
<keyword evidence="2" id="KW-1133">Transmembrane helix</keyword>
<feature type="region of interest" description="Disordered" evidence="1">
    <location>
        <begin position="43"/>
        <end position="135"/>
    </location>
</feature>
<organism evidence="3 4">
    <name type="scientific">Nocardiopsis sinuspersici</name>
    <dbReference type="NCBI Taxonomy" id="501010"/>
    <lineage>
        <taxon>Bacteria</taxon>
        <taxon>Bacillati</taxon>
        <taxon>Actinomycetota</taxon>
        <taxon>Actinomycetes</taxon>
        <taxon>Streptosporangiales</taxon>
        <taxon>Nocardiopsidaceae</taxon>
        <taxon>Nocardiopsis</taxon>
    </lineage>
</organism>
<evidence type="ECO:0008006" key="5">
    <source>
        <dbReference type="Google" id="ProtNLM"/>
    </source>
</evidence>
<sequence length="265" mass="27563">MASSTGHPGAVSRETYWRRRAFVLAGIMLALTIIVYACRPSGGENGEPSRSDAGIGGQSSPSVAPTEPSDAESGGSGADGAGESAEPSEGDGGAGGAEGGESAEGGEESGGEAAGDGGSADGGELPAPERPEDHCRPQDVVVTFEFAEEDQQIYGAGDSPEFTVTVVNTNEQTCTVDVGGKALEIRIHSGEDRIFSTADCVKGEGTDERQLSRGVPYEHTVEWERERSFEDCRGGTSKVKPGWYRANLHGDYVGDQSELVFQLKA</sequence>
<feature type="transmembrane region" description="Helical" evidence="2">
    <location>
        <begin position="21"/>
        <end position="37"/>
    </location>
</feature>
<protein>
    <recommendedName>
        <fullName evidence="5">DUF4232 domain-containing protein</fullName>
    </recommendedName>
</protein>
<feature type="compositionally biased region" description="Gly residues" evidence="1">
    <location>
        <begin position="112"/>
        <end position="121"/>
    </location>
</feature>